<sequence>MLLEFFPCSTDIFKDVAIADGLSIVLKDMNKTQSGFKYVYSKNGNKIEIDADCPGDTLFSLNPRDVEITKKLDAIISKYACLHDSVLSQKLFGIESDFVEKNPSLVREYNDGDYFNLDVEIKLFTNDKAGKSGRARWYVANKNVISSGIEHLERWKVIVSSANAGGQKRSNQIAVIDNHSAFGRSRVALKTFETEKEAYNFFKYATSEIIRFAFLMTDESLTSLAKKVPDLLDYTDNNGLIDYNGDVNGQLYKLFGMDNAQQQYIKEVLSTKIN</sequence>
<accession>A0AA37KLA7</accession>
<evidence type="ECO:0000313" key="2">
    <source>
        <dbReference type="Proteomes" id="UP001055104"/>
    </source>
</evidence>
<name>A0AA37KLA7_9BACT</name>
<dbReference type="Proteomes" id="UP001055104">
    <property type="component" value="Unassembled WGS sequence"/>
</dbReference>
<reference evidence="1" key="1">
    <citation type="submission" date="2022-01" db="EMBL/GenBank/DDBJ databases">
        <title>Novel bile acid biosynthetic pathways are enriched in the microbiome of centenarians.</title>
        <authorList>
            <person name="Sato Y."/>
            <person name="Atarashi K."/>
            <person name="Plichta R.D."/>
            <person name="Arai Y."/>
            <person name="Sasajima S."/>
            <person name="Kearney M.S."/>
            <person name="Suda W."/>
            <person name="Takeshita K."/>
            <person name="Sasaki T."/>
            <person name="Okamoto S."/>
            <person name="Skelly N.A."/>
            <person name="Okamura Y."/>
            <person name="Vlamakis H."/>
            <person name="Li Y."/>
            <person name="Tanoue T."/>
            <person name="Takei H."/>
            <person name="Nittono H."/>
            <person name="Narushima S."/>
            <person name="Irie J."/>
            <person name="Itoh H."/>
            <person name="Moriya K."/>
            <person name="Sugiura Y."/>
            <person name="Suematsu M."/>
            <person name="Moritoki N."/>
            <person name="Shibata S."/>
            <person name="Littman R.D."/>
            <person name="Fischbach A.M."/>
            <person name="Uwamino Y."/>
            <person name="Inoue T."/>
            <person name="Honda A."/>
            <person name="Hattori M."/>
            <person name="Murai T."/>
            <person name="Xavier J.R."/>
            <person name="Hirose N."/>
            <person name="Honda K."/>
        </authorList>
    </citation>
    <scope>NUCLEOTIDE SEQUENCE</scope>
    <source>
        <strain evidence="1">CE91-St7</strain>
    </source>
</reference>
<gene>
    <name evidence="1" type="ORF">CE91St7_43750</name>
</gene>
<comment type="caution">
    <text evidence="1">The sequence shown here is derived from an EMBL/GenBank/DDBJ whole genome shotgun (WGS) entry which is preliminary data.</text>
</comment>
<proteinExistence type="predicted"/>
<dbReference type="EMBL" id="BQOB01000001">
    <property type="protein sequence ID" value="GKH83491.1"/>
    <property type="molecule type" value="Genomic_DNA"/>
</dbReference>
<protein>
    <submittedName>
        <fullName evidence="1">Uncharacterized protein</fullName>
    </submittedName>
</protein>
<organism evidence="1 2">
    <name type="scientific">Phocaeicola dorei</name>
    <dbReference type="NCBI Taxonomy" id="357276"/>
    <lineage>
        <taxon>Bacteria</taxon>
        <taxon>Pseudomonadati</taxon>
        <taxon>Bacteroidota</taxon>
        <taxon>Bacteroidia</taxon>
        <taxon>Bacteroidales</taxon>
        <taxon>Bacteroidaceae</taxon>
        <taxon>Phocaeicola</taxon>
    </lineage>
</organism>
<evidence type="ECO:0000313" key="1">
    <source>
        <dbReference type="EMBL" id="GKH83491.1"/>
    </source>
</evidence>
<dbReference type="AlphaFoldDB" id="A0AA37KLA7"/>